<sequence length="44" mass="5417">MLSTQKLLTNIIYVDIIFMIYPMYTEYQKYIFRIHCNSHEMLPT</sequence>
<protein>
    <submittedName>
        <fullName evidence="2">Uncharacterized protein</fullName>
    </submittedName>
</protein>
<evidence type="ECO:0000313" key="3">
    <source>
        <dbReference type="Proteomes" id="UP000240325"/>
    </source>
</evidence>
<evidence type="ECO:0000256" key="1">
    <source>
        <dbReference type="SAM" id="Phobius"/>
    </source>
</evidence>
<proteinExistence type="predicted"/>
<keyword evidence="1" id="KW-1133">Transmembrane helix</keyword>
<keyword evidence="1" id="KW-0472">Membrane</keyword>
<organism evidence="2">
    <name type="scientific">Bodo saltans virus</name>
    <dbReference type="NCBI Taxonomy" id="2024608"/>
    <lineage>
        <taxon>Viruses</taxon>
        <taxon>Varidnaviria</taxon>
        <taxon>Bamfordvirae</taxon>
        <taxon>Nucleocytoviricota</taxon>
        <taxon>Megaviricetes</taxon>
        <taxon>Imitervirales</taxon>
        <taxon>Mimiviridae</taxon>
        <taxon>Klosneuvirinae</taxon>
        <taxon>Theiavirus</taxon>
        <taxon>Theiavirus salishense</taxon>
    </lineage>
</organism>
<keyword evidence="3" id="KW-1185">Reference proteome</keyword>
<gene>
    <name evidence="2" type="ORF">BMW23_0458</name>
</gene>
<dbReference type="Proteomes" id="UP000240325">
    <property type="component" value="Segment"/>
</dbReference>
<feature type="transmembrane region" description="Helical" evidence="1">
    <location>
        <begin position="7"/>
        <end position="24"/>
    </location>
</feature>
<reference evidence="2" key="1">
    <citation type="journal article" date="2017" name="Elife">
        <title>The kinetoplastid-infecting Bodo saltans virus (BsV), a window into the most abundant giant viruses in the sea.</title>
        <authorList>
            <person name="Deeg C.M."/>
            <person name="Chow C.-E.T."/>
            <person name="Suttle C.A."/>
        </authorList>
    </citation>
    <scope>NUCLEOTIDE SEQUENCE</scope>
    <source>
        <strain evidence="2">NG1</strain>
    </source>
</reference>
<name>A0A2H4UUA5_9VIRU</name>
<dbReference type="EMBL" id="MF782455">
    <property type="protein sequence ID" value="ATZ80510.1"/>
    <property type="molecule type" value="Genomic_DNA"/>
</dbReference>
<accession>A0A2H4UUA5</accession>
<evidence type="ECO:0000313" key="2">
    <source>
        <dbReference type="EMBL" id="ATZ80510.1"/>
    </source>
</evidence>
<keyword evidence="1" id="KW-0812">Transmembrane</keyword>